<evidence type="ECO:0000313" key="1">
    <source>
        <dbReference type="EMBL" id="KAJ1892163.1"/>
    </source>
</evidence>
<keyword evidence="2" id="KW-1185">Reference proteome</keyword>
<reference evidence="1" key="1">
    <citation type="submission" date="2022-07" db="EMBL/GenBank/DDBJ databases">
        <title>Phylogenomic reconstructions and comparative analyses of Kickxellomycotina fungi.</title>
        <authorList>
            <person name="Reynolds N.K."/>
            <person name="Stajich J.E."/>
            <person name="Barry K."/>
            <person name="Grigoriev I.V."/>
            <person name="Crous P."/>
            <person name="Smith M.E."/>
        </authorList>
    </citation>
    <scope>NUCLEOTIDE SEQUENCE</scope>
    <source>
        <strain evidence="1">Benny 63K</strain>
    </source>
</reference>
<dbReference type="Proteomes" id="UP001150581">
    <property type="component" value="Unassembled WGS sequence"/>
</dbReference>
<comment type="caution">
    <text evidence="1">The sequence shown here is derived from an EMBL/GenBank/DDBJ whole genome shotgun (WGS) entry which is preliminary data.</text>
</comment>
<accession>A0ACC1IC32</accession>
<sequence>MNRRVVEDTEKRLGVLWERMQLLDERLIAELNRLCALLDTDMHAEALGVYREVAKAYESELKWLARRSGLSVYVATATPTAPATSGGPNLWKKDIMSSLLLGHHATAAAAALSDPPAGLVNTNLIRTVDLQALPYVHEQLGVIVQNDHPTLAFTRYKLRIPQAKRARLAQIHVHERKSGAPLPLARRQPLAEAAADADDPEVYEVRLRGAGLMPGEKLGLNIDLVFGAGSVRPSPAAAGQAADQVWAWADAALVMSDYTTRKQKTVVKTRVARVGRVDGALALAKGGTVTFGPYTNATAAEGKGEIGVHFMDNGAQMEAVTQRREYFVSQWADDLHVRDYYTVRNAGPQLDRFDKVRQVMTKHMHGRDNFIKALLVSVPADAREMYFVDQIGNVSTSAVAQAKLGGRKVLQLQPRYPLPGGWVYAWWHGYSVPLAQYLRRQGSRHHLRVPLIEPITATASLEARLSTKELAARNTAVTEYEMRVTLPEGASAVRLAASVDLSAELVRTKYYLDSVGRPVVVVRCHNVAPDMFGLAVVVSYDYGRLAAWIKPAVVAAWLLIAFGLASALSRVERGLAKKAKAKTE</sequence>
<gene>
    <name evidence="1" type="primary">OST1_1</name>
    <name evidence="1" type="ORF">LPJ66_006502</name>
</gene>
<dbReference type="EMBL" id="JANBPG010001039">
    <property type="protein sequence ID" value="KAJ1892163.1"/>
    <property type="molecule type" value="Genomic_DNA"/>
</dbReference>
<evidence type="ECO:0000313" key="2">
    <source>
        <dbReference type="Proteomes" id="UP001150581"/>
    </source>
</evidence>
<proteinExistence type="predicted"/>
<name>A0ACC1IC32_9FUNG</name>
<organism evidence="1 2">
    <name type="scientific">Kickxella alabastrina</name>
    <dbReference type="NCBI Taxonomy" id="61397"/>
    <lineage>
        <taxon>Eukaryota</taxon>
        <taxon>Fungi</taxon>
        <taxon>Fungi incertae sedis</taxon>
        <taxon>Zoopagomycota</taxon>
        <taxon>Kickxellomycotina</taxon>
        <taxon>Kickxellomycetes</taxon>
        <taxon>Kickxellales</taxon>
        <taxon>Kickxellaceae</taxon>
        <taxon>Kickxella</taxon>
    </lineage>
</organism>
<protein>
    <submittedName>
        <fullName evidence="1">Dolichyl-diphosphooligosaccharide--protein glycosyltransferase subunit 1</fullName>
    </submittedName>
</protein>